<evidence type="ECO:0000256" key="4">
    <source>
        <dbReference type="ARBA" id="ARBA00022475"/>
    </source>
</evidence>
<protein>
    <submittedName>
        <fullName evidence="15">Peptidase M50 family, putative</fullName>
    </submittedName>
</protein>
<dbReference type="AlphaFoldDB" id="B6ISL5"/>
<dbReference type="InterPro" id="IPR008915">
    <property type="entry name" value="Peptidase_M50"/>
</dbReference>
<evidence type="ECO:0000256" key="6">
    <source>
        <dbReference type="ARBA" id="ARBA00022692"/>
    </source>
</evidence>
<evidence type="ECO:0000256" key="13">
    <source>
        <dbReference type="SAM" id="Phobius"/>
    </source>
</evidence>
<dbReference type="GO" id="GO:0008237">
    <property type="term" value="F:metallopeptidase activity"/>
    <property type="evidence" value="ECO:0007669"/>
    <property type="project" value="UniProtKB-KW"/>
</dbReference>
<dbReference type="STRING" id="414684.RC1_1028"/>
<evidence type="ECO:0000313" key="15">
    <source>
        <dbReference type="EMBL" id="ACI98451.1"/>
    </source>
</evidence>
<dbReference type="InterPro" id="IPR052348">
    <property type="entry name" value="Metallopeptidase_M50B"/>
</dbReference>
<reference evidence="15 16" key="1">
    <citation type="journal article" date="2010" name="BMC Genomics">
        <title>Metabolic flexibility revealed in the genome of the cyst-forming alpha-1 proteobacterium Rhodospirillum centenum.</title>
        <authorList>
            <person name="Lu Y.K."/>
            <person name="Marden J."/>
            <person name="Han M."/>
            <person name="Swingley W.D."/>
            <person name="Mastrian S.D."/>
            <person name="Chowdhury S.R."/>
            <person name="Hao J."/>
            <person name="Helmy T."/>
            <person name="Kim S."/>
            <person name="Kurdoglu A.A."/>
            <person name="Matthies H.J."/>
            <person name="Rollo D."/>
            <person name="Stothard P."/>
            <person name="Blankenship R.E."/>
            <person name="Bauer C.E."/>
            <person name="Touchman J.W."/>
        </authorList>
    </citation>
    <scope>NUCLEOTIDE SEQUENCE [LARGE SCALE GENOMIC DNA]</scope>
    <source>
        <strain evidence="16">ATCC 51521 / SW</strain>
    </source>
</reference>
<feature type="transmembrane region" description="Helical" evidence="13">
    <location>
        <begin position="7"/>
        <end position="25"/>
    </location>
</feature>
<evidence type="ECO:0000256" key="7">
    <source>
        <dbReference type="ARBA" id="ARBA00022723"/>
    </source>
</evidence>
<evidence type="ECO:0000256" key="8">
    <source>
        <dbReference type="ARBA" id="ARBA00022801"/>
    </source>
</evidence>
<feature type="transmembrane region" description="Helical" evidence="13">
    <location>
        <begin position="177"/>
        <end position="196"/>
    </location>
</feature>
<feature type="transmembrane region" description="Helical" evidence="13">
    <location>
        <begin position="58"/>
        <end position="77"/>
    </location>
</feature>
<name>B6ISL5_RHOCS</name>
<proteinExistence type="inferred from homology"/>
<feature type="domain" description="Peptidase M50" evidence="14">
    <location>
        <begin position="134"/>
        <end position="180"/>
    </location>
</feature>
<keyword evidence="5" id="KW-0645">Protease</keyword>
<sequence>MPDFGSVLFQISIIALPVVIAITFHEAAHGWVARRLGDDTAYLQGRVTFNPLKHIDPVGTVLLPGLMFLTTGFLFGWAKPVPVDFRNLRDPRRDMVWVALAGPGVNIALALVSALLLHVVPLLPPFVGEWLGNNLQVSILINVILAVFNMLPLPPLDGGRVAVGLLPDVLAFPLARLERYGILILLLALILVPFASREFGYPVDPLRWIIGPPVDYIIELIARVTGLS</sequence>
<evidence type="ECO:0000256" key="2">
    <source>
        <dbReference type="ARBA" id="ARBA00004651"/>
    </source>
</evidence>
<keyword evidence="6 13" id="KW-0812">Transmembrane</keyword>
<dbReference type="Pfam" id="PF02163">
    <property type="entry name" value="Peptidase_M50"/>
    <property type="match status" value="1"/>
</dbReference>
<dbReference type="PANTHER" id="PTHR35864:SF1">
    <property type="entry name" value="ZINC METALLOPROTEASE YWHC-RELATED"/>
    <property type="match status" value="1"/>
</dbReference>
<keyword evidence="11" id="KW-0482">Metalloprotease</keyword>
<evidence type="ECO:0000256" key="3">
    <source>
        <dbReference type="ARBA" id="ARBA00007931"/>
    </source>
</evidence>
<evidence type="ECO:0000256" key="9">
    <source>
        <dbReference type="ARBA" id="ARBA00022833"/>
    </source>
</evidence>
<evidence type="ECO:0000256" key="1">
    <source>
        <dbReference type="ARBA" id="ARBA00001947"/>
    </source>
</evidence>
<keyword evidence="16" id="KW-1185">Reference proteome</keyword>
<keyword evidence="9" id="KW-0862">Zinc</keyword>
<comment type="cofactor">
    <cofactor evidence="1">
        <name>Zn(2+)</name>
        <dbReference type="ChEBI" id="CHEBI:29105"/>
    </cofactor>
</comment>
<evidence type="ECO:0000256" key="11">
    <source>
        <dbReference type="ARBA" id="ARBA00023049"/>
    </source>
</evidence>
<comment type="similarity">
    <text evidence="3">Belongs to the peptidase M50B family.</text>
</comment>
<evidence type="ECO:0000259" key="14">
    <source>
        <dbReference type="Pfam" id="PF02163"/>
    </source>
</evidence>
<organism evidence="15 16">
    <name type="scientific">Rhodospirillum centenum (strain ATCC 51521 / SW)</name>
    <dbReference type="NCBI Taxonomy" id="414684"/>
    <lineage>
        <taxon>Bacteria</taxon>
        <taxon>Pseudomonadati</taxon>
        <taxon>Pseudomonadota</taxon>
        <taxon>Alphaproteobacteria</taxon>
        <taxon>Rhodospirillales</taxon>
        <taxon>Rhodospirillaceae</taxon>
        <taxon>Rhodospirillum</taxon>
    </lineage>
</organism>
<comment type="subcellular location">
    <subcellularLocation>
        <location evidence="2">Cell membrane</location>
        <topology evidence="2">Multi-pass membrane protein</topology>
    </subcellularLocation>
</comment>
<dbReference type="Proteomes" id="UP000001591">
    <property type="component" value="Chromosome"/>
</dbReference>
<keyword evidence="12 13" id="KW-0472">Membrane</keyword>
<dbReference type="CDD" id="cd06158">
    <property type="entry name" value="S2P-M50_like_1"/>
    <property type="match status" value="1"/>
</dbReference>
<dbReference type="PANTHER" id="PTHR35864">
    <property type="entry name" value="ZINC METALLOPROTEASE MJ0611-RELATED"/>
    <property type="match status" value="1"/>
</dbReference>
<dbReference type="RefSeq" id="WP_012566240.1">
    <property type="nucleotide sequence ID" value="NC_011420.2"/>
</dbReference>
<evidence type="ECO:0000256" key="5">
    <source>
        <dbReference type="ARBA" id="ARBA00022670"/>
    </source>
</evidence>
<dbReference type="GO" id="GO:0005886">
    <property type="term" value="C:plasma membrane"/>
    <property type="evidence" value="ECO:0007669"/>
    <property type="project" value="UniProtKB-SubCell"/>
</dbReference>
<dbReference type="eggNOG" id="COG1994">
    <property type="taxonomic scope" value="Bacteria"/>
</dbReference>
<feature type="transmembrane region" description="Helical" evidence="13">
    <location>
        <begin position="135"/>
        <end position="156"/>
    </location>
</feature>
<dbReference type="InterPro" id="IPR044537">
    <property type="entry name" value="Rip2-like"/>
</dbReference>
<evidence type="ECO:0000313" key="16">
    <source>
        <dbReference type="Proteomes" id="UP000001591"/>
    </source>
</evidence>
<dbReference type="GO" id="GO:0006508">
    <property type="term" value="P:proteolysis"/>
    <property type="evidence" value="ECO:0007669"/>
    <property type="project" value="UniProtKB-KW"/>
</dbReference>
<feature type="transmembrane region" description="Helical" evidence="13">
    <location>
        <begin position="97"/>
        <end position="123"/>
    </location>
</feature>
<keyword evidence="4" id="KW-1003">Cell membrane</keyword>
<keyword evidence="10 13" id="KW-1133">Transmembrane helix</keyword>
<gene>
    <name evidence="15" type="ordered locus">RC1_1028</name>
</gene>
<evidence type="ECO:0000256" key="12">
    <source>
        <dbReference type="ARBA" id="ARBA00023136"/>
    </source>
</evidence>
<dbReference type="GO" id="GO:0046872">
    <property type="term" value="F:metal ion binding"/>
    <property type="evidence" value="ECO:0007669"/>
    <property type="project" value="UniProtKB-KW"/>
</dbReference>
<keyword evidence="8" id="KW-0378">Hydrolase</keyword>
<dbReference type="EMBL" id="CP000613">
    <property type="protein sequence ID" value="ACI98451.1"/>
    <property type="molecule type" value="Genomic_DNA"/>
</dbReference>
<keyword evidence="7" id="KW-0479">Metal-binding</keyword>
<accession>B6ISL5</accession>
<evidence type="ECO:0000256" key="10">
    <source>
        <dbReference type="ARBA" id="ARBA00022989"/>
    </source>
</evidence>
<dbReference type="HOGENOM" id="CLU_086979_0_0_5"/>
<dbReference type="KEGG" id="rce:RC1_1028"/>
<dbReference type="OrthoDB" id="9800627at2"/>